<name>A0A4D7QM32_9HYPH</name>
<sequence length="315" mass="34631">MAKIVQFLLAATLITVSAAAAEAATCQRPPVPAVQPGQLPDQTEPDDAFGFVDGTAFSERCDLDTQTEITGRFGKRDGAYRGVNSKIEASFLAAPRWQVSVALWHAYHSIRDNTVPGYPNQDRSAFDGLAFQVDYQFRERGEGTFDPGFAVGVEYRWGRFSEGAGISAERVAVTLKSAIDMALYTDRIYGSFNFNLGPGTERLRFTQTYVNDSGIEAGVALTYRLRPRGRTFVGLNARYLAAYTGAFFNQWTGHAVMVGPTFFHEFGDIGRLRGVFMSAAWTPQVWGRAAGGVTGTLDLVNFERQQFRLRIGGTL</sequence>
<dbReference type="KEGG" id="paqt:E8L99_12280"/>
<evidence type="ECO:0000313" key="3">
    <source>
        <dbReference type="Proteomes" id="UP000298588"/>
    </source>
</evidence>
<keyword evidence="3" id="KW-1185">Reference proteome</keyword>
<dbReference type="RefSeq" id="WP_137099807.1">
    <property type="nucleotide sequence ID" value="NZ_CP039865.1"/>
</dbReference>
<dbReference type="SUPFAM" id="SSF56935">
    <property type="entry name" value="Porins"/>
    <property type="match status" value="1"/>
</dbReference>
<evidence type="ECO:0000313" key="2">
    <source>
        <dbReference type="EMBL" id="QCK86476.1"/>
    </source>
</evidence>
<dbReference type="EMBL" id="CP039865">
    <property type="protein sequence ID" value="QCK86476.1"/>
    <property type="molecule type" value="Genomic_DNA"/>
</dbReference>
<dbReference type="AlphaFoldDB" id="A0A4D7QM32"/>
<dbReference type="OrthoDB" id="8004182at2"/>
<organism evidence="2 3">
    <name type="scientific">Phreatobacter aquaticus</name>
    <dbReference type="NCBI Taxonomy" id="2570229"/>
    <lineage>
        <taxon>Bacteria</taxon>
        <taxon>Pseudomonadati</taxon>
        <taxon>Pseudomonadota</taxon>
        <taxon>Alphaproteobacteria</taxon>
        <taxon>Hyphomicrobiales</taxon>
        <taxon>Phreatobacteraceae</taxon>
        <taxon>Phreatobacter</taxon>
    </lineage>
</organism>
<proteinExistence type="predicted"/>
<accession>A0A4D7QM32</accession>
<dbReference type="Proteomes" id="UP000298588">
    <property type="component" value="Chromosome"/>
</dbReference>
<feature type="chain" id="PRO_5020469396" evidence="1">
    <location>
        <begin position="24"/>
        <end position="315"/>
    </location>
</feature>
<evidence type="ECO:0000256" key="1">
    <source>
        <dbReference type="SAM" id="SignalP"/>
    </source>
</evidence>
<gene>
    <name evidence="2" type="ORF">E8L99_12280</name>
</gene>
<protein>
    <submittedName>
        <fullName evidence="2">Uncharacterized protein</fullName>
    </submittedName>
</protein>
<reference evidence="2 3" key="1">
    <citation type="submission" date="2019-04" db="EMBL/GenBank/DDBJ databases">
        <title>Phreatobacter aquaticus sp. nov.</title>
        <authorList>
            <person name="Choi A."/>
            <person name="Baek K."/>
        </authorList>
    </citation>
    <scope>NUCLEOTIDE SEQUENCE [LARGE SCALE GENOMIC DNA]</scope>
    <source>
        <strain evidence="2 3">NMCR1094</strain>
    </source>
</reference>
<keyword evidence="1" id="KW-0732">Signal</keyword>
<feature type="signal peptide" evidence="1">
    <location>
        <begin position="1"/>
        <end position="23"/>
    </location>
</feature>